<dbReference type="Proteomes" id="UP000001176">
    <property type="component" value="Chromosome"/>
</dbReference>
<dbReference type="Pfam" id="PF02545">
    <property type="entry name" value="Maf"/>
    <property type="match status" value="1"/>
</dbReference>
<feature type="active site" description="Proton acceptor" evidence="4">
    <location>
        <position position="128"/>
    </location>
</feature>
<name>A9HDX9_GLUDA</name>
<comment type="catalytic activity">
    <reaction evidence="4">
        <text>a ribonucleoside 5'-triphosphate + H2O = a ribonucleoside 5'-phosphate + diphosphate + H(+)</text>
        <dbReference type="Rhea" id="RHEA:23996"/>
        <dbReference type="ChEBI" id="CHEBI:15377"/>
        <dbReference type="ChEBI" id="CHEBI:15378"/>
        <dbReference type="ChEBI" id="CHEBI:33019"/>
        <dbReference type="ChEBI" id="CHEBI:58043"/>
        <dbReference type="ChEBI" id="CHEBI:61557"/>
        <dbReference type="EC" id="3.6.1.9"/>
    </reaction>
</comment>
<evidence type="ECO:0000256" key="2">
    <source>
        <dbReference type="ARBA" id="ARBA00022801"/>
    </source>
</evidence>
<dbReference type="PANTHER" id="PTHR43213">
    <property type="entry name" value="BIFUNCTIONAL DTTP/UTP PYROPHOSPHATASE/METHYLTRANSFERASE PROTEIN-RELATED"/>
    <property type="match status" value="1"/>
</dbReference>
<evidence type="ECO:0000256" key="4">
    <source>
        <dbReference type="HAMAP-Rule" id="MF_00528"/>
    </source>
</evidence>
<protein>
    <recommendedName>
        <fullName evidence="4">Nucleoside triphosphate pyrophosphatase</fullName>
        <ecNumber evidence="4">3.6.1.9</ecNumber>
    </recommendedName>
    <alternativeName>
        <fullName evidence="4">Nucleotide pyrophosphatase</fullName>
        <shortName evidence="4">Nucleotide PPase</shortName>
    </alternativeName>
</protein>
<dbReference type="CDD" id="cd00555">
    <property type="entry name" value="Maf"/>
    <property type="match status" value="1"/>
</dbReference>
<keyword evidence="6" id="KW-1185">Reference proteome</keyword>
<dbReference type="EMBL" id="AM889285">
    <property type="protein sequence ID" value="CAP55159.1"/>
    <property type="molecule type" value="Genomic_DNA"/>
</dbReference>
<dbReference type="InterPro" id="IPR003697">
    <property type="entry name" value="Maf-like"/>
</dbReference>
<dbReference type="Gene3D" id="3.90.950.10">
    <property type="match status" value="1"/>
</dbReference>
<evidence type="ECO:0000256" key="1">
    <source>
        <dbReference type="ARBA" id="ARBA00001968"/>
    </source>
</evidence>
<accession>A9HDX9</accession>
<keyword evidence="2 4" id="KW-0378">Hydrolase</keyword>
<evidence type="ECO:0000256" key="3">
    <source>
        <dbReference type="ARBA" id="ARBA00023080"/>
    </source>
</evidence>
<keyword evidence="4" id="KW-0963">Cytoplasm</keyword>
<comment type="subcellular location">
    <subcellularLocation>
        <location evidence="4">Cytoplasm</location>
    </subcellularLocation>
</comment>
<organism evidence="5 6">
    <name type="scientific">Gluconacetobacter diazotrophicus (strain ATCC 49037 / DSM 5601 / CCUG 37298 / CIP 103539 / LMG 7603 / PAl5)</name>
    <dbReference type="NCBI Taxonomy" id="272568"/>
    <lineage>
        <taxon>Bacteria</taxon>
        <taxon>Pseudomonadati</taxon>
        <taxon>Pseudomonadota</taxon>
        <taxon>Alphaproteobacteria</taxon>
        <taxon>Acetobacterales</taxon>
        <taxon>Acetobacteraceae</taxon>
        <taxon>Gluconacetobacter</taxon>
    </lineage>
</organism>
<comment type="cofactor">
    <cofactor evidence="1 4">
        <name>a divalent metal cation</name>
        <dbReference type="ChEBI" id="CHEBI:60240"/>
    </cofactor>
</comment>
<reference evidence="5 6" key="1">
    <citation type="journal article" date="2009" name="BMC Genomics">
        <title>Complete genome sequence of the sugarcane nitrogen-fixing endophyte Gluconacetobacter diazotrophicus Pal5.</title>
        <authorList>
            <person name="Bertalan M."/>
            <person name="Albano R."/>
            <person name="Padua V."/>
            <person name="Rouws L."/>
            <person name="Rojas C."/>
            <person name="Hemerly A."/>
            <person name="Teixeira K."/>
            <person name="Schwab S."/>
            <person name="Araujo J."/>
            <person name="Oliveira A."/>
            <person name="Franca L."/>
            <person name="Magalhaes V."/>
            <person name="Alqueres S."/>
            <person name="Cardoso A."/>
            <person name="Almeida W."/>
            <person name="Loureiro M.M."/>
            <person name="Nogueira E."/>
            <person name="Cidade D."/>
            <person name="Oliveira D."/>
            <person name="Simao T."/>
            <person name="Macedo J."/>
            <person name="Valadao A."/>
            <person name="Dreschsel M."/>
            <person name="Freitas F."/>
            <person name="Vidal M."/>
            <person name="Guedes H."/>
            <person name="Rodrigues E."/>
            <person name="Meneses C."/>
            <person name="Brioso P."/>
            <person name="Pozzer L."/>
            <person name="Figueiredo D."/>
            <person name="Montano H."/>
            <person name="Junior J."/>
            <person name="Filho G."/>
            <person name="Flores V."/>
            <person name="Ferreira B."/>
            <person name="Branco A."/>
            <person name="Gonzalez P."/>
            <person name="Guillobel H."/>
            <person name="Lemos M."/>
            <person name="Seibel L."/>
            <person name="Macedo J."/>
            <person name="Alves-Ferreira M."/>
            <person name="Sachetto-Martins G."/>
            <person name="Coelho A."/>
            <person name="Santos E."/>
            <person name="Amaral G."/>
            <person name="Neves A."/>
            <person name="Pacheco A.B."/>
            <person name="Carvalho D."/>
            <person name="Lery L."/>
            <person name="Bisch P."/>
            <person name="Rossle S.C."/>
            <person name="Urmenyi T."/>
            <person name="Kruger W.V."/>
            <person name="Martins O."/>
            <person name="Baldani J.I."/>
            <person name="Ferreira P.C."/>
        </authorList>
    </citation>
    <scope>NUCLEOTIDE SEQUENCE [LARGE SCALE GENOMIC DNA]</scope>
    <source>
        <strain evidence="6">ATCC 49037 / DSM 5601 / CCUG 37298 / CIP 103539 / LMG 7603 / PAl5</strain>
    </source>
</reference>
<comment type="function">
    <text evidence="4">Nucleoside triphosphate pyrophosphatase. May have a dual role in cell division arrest and in preventing the incorporation of modified nucleotides into cellular nucleic acids.</text>
</comment>
<dbReference type="GO" id="GO:0047429">
    <property type="term" value="F:nucleoside triphosphate diphosphatase activity"/>
    <property type="evidence" value="ECO:0007669"/>
    <property type="project" value="UniProtKB-EC"/>
</dbReference>
<evidence type="ECO:0000313" key="5">
    <source>
        <dbReference type="EMBL" id="CAP55159.1"/>
    </source>
</evidence>
<dbReference type="InterPro" id="IPR029001">
    <property type="entry name" value="ITPase-like_fam"/>
</dbReference>
<dbReference type="HAMAP" id="MF_00528">
    <property type="entry name" value="Maf"/>
    <property type="match status" value="1"/>
</dbReference>
<keyword evidence="3 4" id="KW-0546">Nucleotide metabolism</keyword>
<evidence type="ECO:0000313" key="6">
    <source>
        <dbReference type="Proteomes" id="UP000001176"/>
    </source>
</evidence>
<dbReference type="AlphaFoldDB" id="A9HDX9"/>
<dbReference type="PANTHER" id="PTHR43213:SF5">
    <property type="entry name" value="BIFUNCTIONAL DTTP_UTP PYROPHOSPHATASE_METHYLTRANSFERASE PROTEIN-RELATED"/>
    <property type="match status" value="1"/>
</dbReference>
<dbReference type="KEGG" id="gdi:GDI1216"/>
<dbReference type="EC" id="3.6.1.9" evidence="4"/>
<gene>
    <name evidence="5" type="primary">Maf-like</name>
    <name evidence="5" type="ordered locus">GDI1216</name>
</gene>
<dbReference type="SUPFAM" id="SSF52972">
    <property type="entry name" value="ITPase-like"/>
    <property type="match status" value="1"/>
</dbReference>
<proteinExistence type="inferred from homology"/>
<dbReference type="GO" id="GO:0005737">
    <property type="term" value="C:cytoplasm"/>
    <property type="evidence" value="ECO:0007669"/>
    <property type="project" value="UniProtKB-SubCell"/>
</dbReference>
<comment type="catalytic activity">
    <reaction evidence="4">
        <text>a 2'-deoxyribonucleoside 5'-triphosphate + H2O = a 2'-deoxyribonucleoside 5'-phosphate + diphosphate + H(+)</text>
        <dbReference type="Rhea" id="RHEA:44644"/>
        <dbReference type="ChEBI" id="CHEBI:15377"/>
        <dbReference type="ChEBI" id="CHEBI:15378"/>
        <dbReference type="ChEBI" id="CHEBI:33019"/>
        <dbReference type="ChEBI" id="CHEBI:61560"/>
        <dbReference type="ChEBI" id="CHEBI:65317"/>
        <dbReference type="EC" id="3.6.1.9"/>
    </reaction>
</comment>
<comment type="caution">
    <text evidence="4">Lacks conserved residue(s) required for the propagation of feature annotation.</text>
</comment>
<comment type="similarity">
    <text evidence="4">Belongs to the Maf family.</text>
</comment>
<dbReference type="GO" id="GO:0009117">
    <property type="term" value="P:nucleotide metabolic process"/>
    <property type="evidence" value="ECO:0007669"/>
    <property type="project" value="UniProtKB-KW"/>
</dbReference>
<sequence length="251" mass="27311">MLSTVLGTLKKCLEYYPHVPQYSFGPDTGFHFSSTESQRMSDSSLVLPGGPLQAESPLIVLASQSATRRILLEQAGLCVECRPARVDEDGVRESARAAGLSPDSCALLLAELKGGRIRDPGCVVIGADQILSCEGEWFEKPADRQAARAQLWRLRGRMHVLHSAVVVMRDGQVIWRHVARPELTMRPFSEAFLDAYLDIEGDAILSSVGAYRLEGCGVHLFDGIVGEHAAILGLPLLPLLGFLRQHGVVLS</sequence>